<organism evidence="2 3">
    <name type="scientific">Nocardia kruczakiae</name>
    <dbReference type="NCBI Taxonomy" id="261477"/>
    <lineage>
        <taxon>Bacteria</taxon>
        <taxon>Bacillati</taxon>
        <taxon>Actinomycetota</taxon>
        <taxon>Actinomycetes</taxon>
        <taxon>Mycobacteriales</taxon>
        <taxon>Nocardiaceae</taxon>
        <taxon>Nocardia</taxon>
    </lineage>
</organism>
<keyword evidence="3" id="KW-1185">Reference proteome</keyword>
<protein>
    <submittedName>
        <fullName evidence="2">Uncharacterized protein</fullName>
    </submittedName>
</protein>
<gene>
    <name evidence="2" type="ORF">J2W56_006746</name>
</gene>
<evidence type="ECO:0000313" key="3">
    <source>
        <dbReference type="Proteomes" id="UP001251217"/>
    </source>
</evidence>
<accession>A0ABU1XQY9</accession>
<proteinExistence type="predicted"/>
<feature type="region of interest" description="Disordered" evidence="1">
    <location>
        <begin position="42"/>
        <end position="66"/>
    </location>
</feature>
<dbReference type="RefSeq" id="WP_310408384.1">
    <property type="nucleotide sequence ID" value="NZ_JAVDWW010000016.1"/>
</dbReference>
<evidence type="ECO:0000313" key="2">
    <source>
        <dbReference type="EMBL" id="MDR7172980.1"/>
    </source>
</evidence>
<reference evidence="2 3" key="1">
    <citation type="submission" date="2023-07" db="EMBL/GenBank/DDBJ databases">
        <title>Sorghum-associated microbial communities from plants grown in Nebraska, USA.</title>
        <authorList>
            <person name="Schachtman D."/>
        </authorList>
    </citation>
    <scope>NUCLEOTIDE SEQUENCE [LARGE SCALE GENOMIC DNA]</scope>
    <source>
        <strain evidence="2 3">4272</strain>
    </source>
</reference>
<dbReference type="Gene3D" id="1.10.10.60">
    <property type="entry name" value="Homeodomain-like"/>
    <property type="match status" value="1"/>
</dbReference>
<comment type="caution">
    <text evidence="2">The sequence shown here is derived from an EMBL/GenBank/DDBJ whole genome shotgun (WGS) entry which is preliminary data.</text>
</comment>
<evidence type="ECO:0000256" key="1">
    <source>
        <dbReference type="SAM" id="MobiDB-lite"/>
    </source>
</evidence>
<sequence length="173" mass="19099">MSAVARSAGDRFQVWTDKVDLAGRYAKRDDLRKLENLTAEIESSGAAARTHQRKTATPPQPAPRRNIQHRLPRHTVDALVQDYRSGTTTPALAQRYGISKTAVLNLLTREGITRRHQPLTDAEIDHLARLYLAGHSLISCSRLTGTPASTIKDALRTRGTPMRLAGGTRNNRA</sequence>
<dbReference type="EMBL" id="JAVDWW010000016">
    <property type="protein sequence ID" value="MDR7172980.1"/>
    <property type="molecule type" value="Genomic_DNA"/>
</dbReference>
<name>A0ABU1XQY9_9NOCA</name>
<dbReference type="Proteomes" id="UP001251217">
    <property type="component" value="Unassembled WGS sequence"/>
</dbReference>